<dbReference type="EMBL" id="JBBMFM010000002">
    <property type="protein sequence ID" value="MEQ2423579.1"/>
    <property type="molecule type" value="Genomic_DNA"/>
</dbReference>
<organism evidence="2 3">
    <name type="scientific">Enterocloster hominis</name>
    <name type="common">ex Hitch et al. 2024</name>
    <dbReference type="NCBI Taxonomy" id="1917870"/>
    <lineage>
        <taxon>Bacteria</taxon>
        <taxon>Bacillati</taxon>
        <taxon>Bacillota</taxon>
        <taxon>Clostridia</taxon>
        <taxon>Lachnospirales</taxon>
        <taxon>Lachnospiraceae</taxon>
        <taxon>Enterocloster</taxon>
    </lineage>
</organism>
<dbReference type="Proteomes" id="UP001454086">
    <property type="component" value="Unassembled WGS sequence"/>
</dbReference>
<feature type="transmembrane region" description="Helical" evidence="1">
    <location>
        <begin position="52"/>
        <end position="76"/>
    </location>
</feature>
<evidence type="ECO:0000313" key="2">
    <source>
        <dbReference type="EMBL" id="MEQ2423579.1"/>
    </source>
</evidence>
<accession>A0ABV1CZK9</accession>
<dbReference type="RefSeq" id="WP_008718900.1">
    <property type="nucleotide sequence ID" value="NZ_JBBMFM010000002.1"/>
</dbReference>
<keyword evidence="1" id="KW-0472">Membrane</keyword>
<keyword evidence="1" id="KW-1133">Transmembrane helix</keyword>
<evidence type="ECO:0000313" key="3">
    <source>
        <dbReference type="Proteomes" id="UP001454086"/>
    </source>
</evidence>
<sequence length="212" mass="24202">MEQKKISWYSHIRWGCIIYHYSDTATLIGNLGMIFVFMGGMRLLAAAGGLEIIWNLEDILFCLTGILGLFMLYVAYRLNDRAKKRYDEEHGTLTEQFEAVKKRNLASDKPVGNAPKKHAATAKVRGRTVRTILQSFGAERITLRSGPCWMLNGVYFRLSVLKLPSRTFLVIKWTDNIEAAGNNVFEKIQSFPWDLDDEEFAGELKHALYGFI</sequence>
<evidence type="ECO:0000256" key="1">
    <source>
        <dbReference type="SAM" id="Phobius"/>
    </source>
</evidence>
<keyword evidence="1" id="KW-0812">Transmembrane</keyword>
<gene>
    <name evidence="2" type="ORF">WMQ36_01205</name>
</gene>
<comment type="caution">
    <text evidence="2">The sequence shown here is derived from an EMBL/GenBank/DDBJ whole genome shotgun (WGS) entry which is preliminary data.</text>
</comment>
<name>A0ABV1CZK9_9FIRM</name>
<protein>
    <submittedName>
        <fullName evidence="2">Uncharacterized protein</fullName>
    </submittedName>
</protein>
<reference evidence="2 3" key="1">
    <citation type="submission" date="2024-03" db="EMBL/GenBank/DDBJ databases">
        <title>Human intestinal bacterial collection.</title>
        <authorList>
            <person name="Pauvert C."/>
            <person name="Hitch T.C.A."/>
            <person name="Clavel T."/>
        </authorList>
    </citation>
    <scope>NUCLEOTIDE SEQUENCE [LARGE SCALE GENOMIC DNA]</scope>
    <source>
        <strain evidence="2 3">CLA-SR-H021</strain>
    </source>
</reference>
<feature type="transmembrane region" description="Helical" evidence="1">
    <location>
        <begin position="21"/>
        <end position="40"/>
    </location>
</feature>
<keyword evidence="3" id="KW-1185">Reference proteome</keyword>
<proteinExistence type="predicted"/>